<dbReference type="AlphaFoldDB" id="A0A448YHM3"/>
<feature type="domain" description="DUF7907" evidence="2">
    <location>
        <begin position="35"/>
        <end position="155"/>
    </location>
</feature>
<sequence length="160" mass="17477">MFFNYLFLLLNLVLGVPLSSAGEVSDIALYAYSGYDEINGLGIYNIHEGAGINYLFLGQSAATLFYNKSTDVIFQKLTDKYNQYLAIAGGIVELAVYQPDVKFTVVKGNLAADGSADGFYACKNTGDPYGYSKNQYQVLYNRSGSPAYDSCKPISIGVKY</sequence>
<feature type="signal peptide" evidence="1">
    <location>
        <begin position="1"/>
        <end position="21"/>
    </location>
</feature>
<proteinExistence type="predicted"/>
<dbReference type="EMBL" id="CAACVR010000004">
    <property type="protein sequence ID" value="VEU20444.1"/>
    <property type="molecule type" value="Genomic_DNA"/>
</dbReference>
<dbReference type="InParanoid" id="A0A448YHM3"/>
<keyword evidence="4" id="KW-1185">Reference proteome</keyword>
<dbReference type="Proteomes" id="UP000290900">
    <property type="component" value="Unassembled WGS sequence"/>
</dbReference>
<protein>
    <submittedName>
        <fullName evidence="3">DEKNAAC101335</fullName>
    </submittedName>
</protein>
<evidence type="ECO:0000259" key="2">
    <source>
        <dbReference type="Pfam" id="PF25484"/>
    </source>
</evidence>
<accession>A0A448YHM3</accession>
<reference evidence="3 4" key="1">
    <citation type="submission" date="2018-12" db="EMBL/GenBank/DDBJ databases">
        <authorList>
            <person name="Tiukova I."/>
            <person name="Dainat J."/>
        </authorList>
    </citation>
    <scope>NUCLEOTIDE SEQUENCE [LARGE SCALE GENOMIC DNA]</scope>
</reference>
<evidence type="ECO:0000313" key="4">
    <source>
        <dbReference type="Proteomes" id="UP000290900"/>
    </source>
</evidence>
<dbReference type="Pfam" id="PF25484">
    <property type="entry name" value="DUF7907"/>
    <property type="match status" value="1"/>
</dbReference>
<dbReference type="STRING" id="13370.A0A448YHM3"/>
<dbReference type="InterPro" id="IPR057229">
    <property type="entry name" value="DUF7907"/>
</dbReference>
<gene>
    <name evidence="3" type="ORF">BRENAR_LOCUS1179</name>
</gene>
<feature type="chain" id="PRO_5019055437" evidence="1">
    <location>
        <begin position="22"/>
        <end position="160"/>
    </location>
</feature>
<keyword evidence="1" id="KW-0732">Signal</keyword>
<evidence type="ECO:0000256" key="1">
    <source>
        <dbReference type="SAM" id="SignalP"/>
    </source>
</evidence>
<organism evidence="3 4">
    <name type="scientific">Brettanomyces naardenensis</name>
    <name type="common">Yeast</name>
    <dbReference type="NCBI Taxonomy" id="13370"/>
    <lineage>
        <taxon>Eukaryota</taxon>
        <taxon>Fungi</taxon>
        <taxon>Dikarya</taxon>
        <taxon>Ascomycota</taxon>
        <taxon>Saccharomycotina</taxon>
        <taxon>Pichiomycetes</taxon>
        <taxon>Pichiales</taxon>
        <taxon>Pichiaceae</taxon>
        <taxon>Brettanomyces</taxon>
    </lineage>
</organism>
<dbReference type="OrthoDB" id="4018368at2759"/>
<evidence type="ECO:0000313" key="3">
    <source>
        <dbReference type="EMBL" id="VEU20444.1"/>
    </source>
</evidence>
<name>A0A448YHM3_BRENA</name>